<dbReference type="RefSeq" id="XP_029644349.1">
    <property type="nucleotide sequence ID" value="XM_029788489.2"/>
</dbReference>
<organism evidence="2 3">
    <name type="scientific">Octopus sinensis</name>
    <name type="common">East Asian common octopus</name>
    <dbReference type="NCBI Taxonomy" id="2607531"/>
    <lineage>
        <taxon>Eukaryota</taxon>
        <taxon>Metazoa</taxon>
        <taxon>Spiralia</taxon>
        <taxon>Lophotrochozoa</taxon>
        <taxon>Mollusca</taxon>
        <taxon>Cephalopoda</taxon>
        <taxon>Coleoidea</taxon>
        <taxon>Octopodiformes</taxon>
        <taxon>Octopoda</taxon>
        <taxon>Incirrata</taxon>
        <taxon>Octopodidae</taxon>
        <taxon>Octopus</taxon>
    </lineage>
</organism>
<keyword evidence="1" id="KW-0812">Transmembrane</keyword>
<dbReference type="PANTHER" id="PTHR16262">
    <property type="entry name" value="PEROXISOME ASSEMBLY PROTEIN 26"/>
    <property type="match status" value="1"/>
</dbReference>
<proteinExistence type="predicted"/>
<dbReference type="InterPro" id="IPR010797">
    <property type="entry name" value="Pex26"/>
</dbReference>
<dbReference type="Pfam" id="PF07163">
    <property type="entry name" value="Pex26"/>
    <property type="match status" value="1"/>
</dbReference>
<dbReference type="Proteomes" id="UP000515154">
    <property type="component" value="Linkage group LG1"/>
</dbReference>
<evidence type="ECO:0000313" key="2">
    <source>
        <dbReference type="Proteomes" id="UP000515154"/>
    </source>
</evidence>
<keyword evidence="1" id="KW-1133">Transmembrane helix</keyword>
<evidence type="ECO:0000313" key="3">
    <source>
        <dbReference type="RefSeq" id="XP_029644349.1"/>
    </source>
</evidence>
<dbReference type="PANTHER" id="PTHR16262:SF2">
    <property type="entry name" value="PEROXISOME ASSEMBLY PROTEIN 26"/>
    <property type="match status" value="1"/>
</dbReference>
<name>A0A6P7T107_9MOLL</name>
<dbReference type="GO" id="GO:0005778">
    <property type="term" value="C:peroxisomal membrane"/>
    <property type="evidence" value="ECO:0007669"/>
    <property type="project" value="InterPro"/>
</dbReference>
<dbReference type="GO" id="GO:0045046">
    <property type="term" value="P:protein import into peroxisome membrane"/>
    <property type="evidence" value="ECO:0007669"/>
    <property type="project" value="InterPro"/>
</dbReference>
<dbReference type="AlphaFoldDB" id="A0A6P7T107"/>
<evidence type="ECO:0000256" key="1">
    <source>
        <dbReference type="SAM" id="Phobius"/>
    </source>
</evidence>
<keyword evidence="2" id="KW-1185">Reference proteome</keyword>
<accession>A0A6P7T107</accession>
<dbReference type="GO" id="GO:0044877">
    <property type="term" value="F:protein-containing complex binding"/>
    <property type="evidence" value="ECO:0007669"/>
    <property type="project" value="InterPro"/>
</dbReference>
<gene>
    <name evidence="3" type="primary">LOC115218585</name>
</gene>
<protein>
    <submittedName>
        <fullName evidence="3">Peroxisome assembly protein 26 isoform X2</fullName>
    </submittedName>
</protein>
<sequence>MTAVVKQYNNVFFSSSEKETVEIVEPHFINKDCKDVIDQAKVHLMLREFSECLTTCLEGLDKCKRLSHDGICYESFVILAVQAYGEQNKWKEVLPFIDKIYGNISQCPPTVIKLCIGLLSWVKEYDVAQKQACLWLENPQNLEKEHTTVGKLVVEEVLLPQKKYLEISHFVEKMLKLNPEERKQIQNFVSEAKRYEDSKMEKFNNIKTPTKKEEEQNVMLSLIERMKAFFQSLSPYFRHGTGKVLFLGLSLYLVFLHLRIGEGMAMQSRSLFSNHRDLGSVLLYRTLSK</sequence>
<dbReference type="GO" id="GO:0051117">
    <property type="term" value="F:ATPase binding"/>
    <property type="evidence" value="ECO:0007669"/>
    <property type="project" value="TreeGrafter"/>
</dbReference>
<keyword evidence="1" id="KW-0472">Membrane</keyword>
<feature type="transmembrane region" description="Helical" evidence="1">
    <location>
        <begin position="244"/>
        <end position="261"/>
    </location>
</feature>
<dbReference type="GO" id="GO:0016558">
    <property type="term" value="P:protein import into peroxisome matrix"/>
    <property type="evidence" value="ECO:0007669"/>
    <property type="project" value="TreeGrafter"/>
</dbReference>
<reference evidence="3" key="1">
    <citation type="submission" date="2025-08" db="UniProtKB">
        <authorList>
            <consortium name="RefSeq"/>
        </authorList>
    </citation>
    <scope>IDENTIFICATION</scope>
</reference>